<accession>A0ABW5B0S5</accession>
<dbReference type="RefSeq" id="WP_378321110.1">
    <property type="nucleotide sequence ID" value="NZ_JBHUHY010000015.1"/>
</dbReference>
<organism evidence="2 3">
    <name type="scientific">Aquimarina celericrescens</name>
    <dbReference type="NCBI Taxonomy" id="1964542"/>
    <lineage>
        <taxon>Bacteria</taxon>
        <taxon>Pseudomonadati</taxon>
        <taxon>Bacteroidota</taxon>
        <taxon>Flavobacteriia</taxon>
        <taxon>Flavobacteriales</taxon>
        <taxon>Flavobacteriaceae</taxon>
        <taxon>Aquimarina</taxon>
    </lineage>
</organism>
<comment type="caution">
    <text evidence="2">The sequence shown here is derived from an EMBL/GenBank/DDBJ whole genome shotgun (WGS) entry which is preliminary data.</text>
</comment>
<evidence type="ECO:0000313" key="2">
    <source>
        <dbReference type="EMBL" id="MFD2188100.1"/>
    </source>
</evidence>
<keyword evidence="1" id="KW-0732">Signal</keyword>
<proteinExistence type="predicted"/>
<reference evidence="3" key="1">
    <citation type="journal article" date="2019" name="Int. J. Syst. Evol. Microbiol.">
        <title>The Global Catalogue of Microorganisms (GCM) 10K type strain sequencing project: providing services to taxonomists for standard genome sequencing and annotation.</title>
        <authorList>
            <consortium name="The Broad Institute Genomics Platform"/>
            <consortium name="The Broad Institute Genome Sequencing Center for Infectious Disease"/>
            <person name="Wu L."/>
            <person name="Ma J."/>
        </authorList>
    </citation>
    <scope>NUCLEOTIDE SEQUENCE [LARGE SCALE GENOMIC DNA]</scope>
    <source>
        <strain evidence="3">DT92</strain>
    </source>
</reference>
<feature type="chain" id="PRO_5045497921" evidence="1">
    <location>
        <begin position="19"/>
        <end position="129"/>
    </location>
</feature>
<evidence type="ECO:0000313" key="3">
    <source>
        <dbReference type="Proteomes" id="UP001597344"/>
    </source>
</evidence>
<evidence type="ECO:0000256" key="1">
    <source>
        <dbReference type="SAM" id="SignalP"/>
    </source>
</evidence>
<gene>
    <name evidence="2" type="ORF">ACFSJT_14955</name>
</gene>
<name>A0ABW5B0S5_9FLAO</name>
<dbReference type="EMBL" id="JBHUHY010000015">
    <property type="protein sequence ID" value="MFD2188100.1"/>
    <property type="molecule type" value="Genomic_DNA"/>
</dbReference>
<protein>
    <submittedName>
        <fullName evidence="2">Uncharacterized protein</fullName>
    </submittedName>
</protein>
<dbReference type="Proteomes" id="UP001597344">
    <property type="component" value="Unassembled WGS sequence"/>
</dbReference>
<feature type="signal peptide" evidence="1">
    <location>
        <begin position="1"/>
        <end position="18"/>
    </location>
</feature>
<keyword evidence="3" id="KW-1185">Reference proteome</keyword>
<sequence>MKTIVTILVVMITTSALAQNPMTQNSDNLELEQEARALTKKYNDQLALRGKQMNLFEIKVEEFLINEQKIRNSNLSTEQKLVELQKNYDMESADMGDILTRPQLKLYKKLKPEYQPIEPVVVKEATDKQ</sequence>